<dbReference type="AlphaFoldDB" id="A0A936YQ42"/>
<sequence length="109" mass="11678">MKRTVICALLLLAGCAKMPDDISAAPVSADPYMQMSCESLASERAAKQADYDRIAKVQTETSKRDEAWMAIVHVPVASMSNGDNEPHIATLKGQLNAISKASQAKGCRV</sequence>
<dbReference type="EMBL" id="JAEQNC010000015">
    <property type="protein sequence ID" value="MBL0374653.1"/>
    <property type="molecule type" value="Genomic_DNA"/>
</dbReference>
<reference evidence="1" key="1">
    <citation type="submission" date="2021-01" db="EMBL/GenBank/DDBJ databases">
        <title>Rhizobium sp. strain KVB221 16S ribosomal RNA gene Genome sequencing and assembly.</title>
        <authorList>
            <person name="Kang M."/>
        </authorList>
    </citation>
    <scope>NUCLEOTIDE SEQUENCE</scope>
    <source>
        <strain evidence="1">KVB221</strain>
    </source>
</reference>
<dbReference type="RefSeq" id="WP_201663206.1">
    <property type="nucleotide sequence ID" value="NZ_JAEQNC010000015.1"/>
</dbReference>
<protein>
    <recommendedName>
        <fullName evidence="3">Lipoprotein</fullName>
    </recommendedName>
</protein>
<organism evidence="1 2">
    <name type="scientific">Rhizobium setariae</name>
    <dbReference type="NCBI Taxonomy" id="2801340"/>
    <lineage>
        <taxon>Bacteria</taxon>
        <taxon>Pseudomonadati</taxon>
        <taxon>Pseudomonadota</taxon>
        <taxon>Alphaproteobacteria</taxon>
        <taxon>Hyphomicrobiales</taxon>
        <taxon>Rhizobiaceae</taxon>
        <taxon>Rhizobium/Agrobacterium group</taxon>
        <taxon>Rhizobium</taxon>
    </lineage>
</organism>
<dbReference type="PROSITE" id="PS51257">
    <property type="entry name" value="PROKAR_LIPOPROTEIN"/>
    <property type="match status" value="1"/>
</dbReference>
<gene>
    <name evidence="1" type="ORF">JJB09_21810</name>
</gene>
<accession>A0A936YQ42</accession>
<evidence type="ECO:0000313" key="2">
    <source>
        <dbReference type="Proteomes" id="UP000633219"/>
    </source>
</evidence>
<keyword evidence="2" id="KW-1185">Reference proteome</keyword>
<evidence type="ECO:0008006" key="3">
    <source>
        <dbReference type="Google" id="ProtNLM"/>
    </source>
</evidence>
<proteinExistence type="predicted"/>
<evidence type="ECO:0000313" key="1">
    <source>
        <dbReference type="EMBL" id="MBL0374653.1"/>
    </source>
</evidence>
<comment type="caution">
    <text evidence="1">The sequence shown here is derived from an EMBL/GenBank/DDBJ whole genome shotgun (WGS) entry which is preliminary data.</text>
</comment>
<name>A0A936YQ42_9HYPH</name>
<dbReference type="Proteomes" id="UP000633219">
    <property type="component" value="Unassembled WGS sequence"/>
</dbReference>